<dbReference type="GeneID" id="11506592"/>
<gene>
    <name evidence="2" type="ORF">MYCTH_117073</name>
</gene>
<name>G2QIS5_THET4</name>
<feature type="domain" description="LYC1 C-terminal" evidence="1">
    <location>
        <begin position="197"/>
        <end position="409"/>
    </location>
</feature>
<dbReference type="InterPro" id="IPR053013">
    <property type="entry name" value="LAT"/>
</dbReference>
<dbReference type="eggNOG" id="ENOG502QPR6">
    <property type="taxonomic scope" value="Eukaryota"/>
</dbReference>
<dbReference type="OMA" id="TCWILVD"/>
<dbReference type="STRING" id="573729.G2QIS5"/>
<dbReference type="FunCoup" id="G2QIS5">
    <property type="interactions" value="93"/>
</dbReference>
<evidence type="ECO:0000313" key="3">
    <source>
        <dbReference type="Proteomes" id="UP000007322"/>
    </source>
</evidence>
<dbReference type="VEuPathDB" id="FungiDB:MYCTH_117073"/>
<dbReference type="PANTHER" id="PTHR34815:SF4">
    <property type="entry name" value="N-ACETYLTRANSFERASE DOMAIN-CONTAINING PROTEIN"/>
    <property type="match status" value="1"/>
</dbReference>
<sequence length="409" mass="44380">MSTPTPPKPEGEAPLTPADVVFAEATPHQRVLSWQLNGASWASPMTIEQYVGRETALSQTALSANGGTRYYVLHPEGDPDTIVSACEVTAKRALVADDAGTGGAGPREVRAYSVASVFTNPRFRERGMASHMLRRVQEVVDGDGDGDDGGYKAEFGALYSDIGRVYYTRLGWKDFRSPQVLLGLGTPPADAAAGSAAAVPEGVSLLTADEVAPLCERDVAAFRERFERLARSGSGGGGGGNNNNGKKQTHIAFLPTPEQMAWHFTRDKYVCQKLLGREVVHRGARTEDEGGGSGSGWICWDHDLREKKLKVLRIATREQDRPEARRGAVRKLLLAALAEAKGWGLPRVLVWSPGAEVAGAATDIWRELGPEVSVTFEEREDGSIPSLRWKCGKGPEEIVWESNEYYAWC</sequence>
<dbReference type="Pfam" id="PF22998">
    <property type="entry name" value="GNAT_LYC1-like"/>
    <property type="match status" value="1"/>
</dbReference>
<keyword evidence="2" id="KW-0012">Acyltransferase</keyword>
<dbReference type="Proteomes" id="UP000007322">
    <property type="component" value="Chromosome 5"/>
</dbReference>
<proteinExistence type="predicted"/>
<dbReference type="InterPro" id="IPR016181">
    <property type="entry name" value="Acyl_CoA_acyltransferase"/>
</dbReference>
<dbReference type="Gene3D" id="3.40.630.30">
    <property type="match status" value="1"/>
</dbReference>
<organism evidence="2 3">
    <name type="scientific">Thermothelomyces thermophilus (strain ATCC 42464 / BCRC 31852 / DSM 1799)</name>
    <name type="common">Sporotrichum thermophile</name>
    <dbReference type="NCBI Taxonomy" id="573729"/>
    <lineage>
        <taxon>Eukaryota</taxon>
        <taxon>Fungi</taxon>
        <taxon>Dikarya</taxon>
        <taxon>Ascomycota</taxon>
        <taxon>Pezizomycotina</taxon>
        <taxon>Sordariomycetes</taxon>
        <taxon>Sordariomycetidae</taxon>
        <taxon>Sordariales</taxon>
        <taxon>Chaetomiaceae</taxon>
        <taxon>Thermothelomyces</taxon>
    </lineage>
</organism>
<accession>G2QIS5</accession>
<dbReference type="GO" id="GO:0016746">
    <property type="term" value="F:acyltransferase activity"/>
    <property type="evidence" value="ECO:0007669"/>
    <property type="project" value="UniProtKB-KW"/>
</dbReference>
<dbReference type="AlphaFoldDB" id="G2QIS5"/>
<dbReference type="InParanoid" id="G2QIS5"/>
<dbReference type="KEGG" id="mtm:MYCTH_117073"/>
<dbReference type="HOGENOM" id="CLU_038171_0_0_1"/>
<evidence type="ECO:0000259" key="1">
    <source>
        <dbReference type="Pfam" id="PF22998"/>
    </source>
</evidence>
<keyword evidence="3" id="KW-1185">Reference proteome</keyword>
<dbReference type="InterPro" id="IPR055100">
    <property type="entry name" value="GNAT_LYC1-like"/>
</dbReference>
<feature type="non-terminal residue" evidence="2">
    <location>
        <position position="409"/>
    </location>
</feature>
<dbReference type="PANTHER" id="PTHR34815">
    <property type="entry name" value="LYSINE ACETYLTRANSFERASE"/>
    <property type="match status" value="1"/>
</dbReference>
<evidence type="ECO:0000313" key="2">
    <source>
        <dbReference type="EMBL" id="AEO59553.1"/>
    </source>
</evidence>
<dbReference type="OrthoDB" id="2020070at2759"/>
<dbReference type="SUPFAM" id="SSF55729">
    <property type="entry name" value="Acyl-CoA N-acyltransferases (Nat)"/>
    <property type="match status" value="1"/>
</dbReference>
<dbReference type="RefSeq" id="XP_003664798.1">
    <property type="nucleotide sequence ID" value="XM_003664750.1"/>
</dbReference>
<protein>
    <submittedName>
        <fullName evidence="2">Acyl_CoA_acyltransferase-like protein</fullName>
    </submittedName>
</protein>
<reference evidence="2 3" key="1">
    <citation type="journal article" date="2011" name="Nat. Biotechnol.">
        <title>Comparative genomic analysis of the thermophilic biomass-degrading fungi Myceliophthora thermophila and Thielavia terrestris.</title>
        <authorList>
            <person name="Berka R.M."/>
            <person name="Grigoriev I.V."/>
            <person name="Otillar R."/>
            <person name="Salamov A."/>
            <person name="Grimwood J."/>
            <person name="Reid I."/>
            <person name="Ishmael N."/>
            <person name="John T."/>
            <person name="Darmond C."/>
            <person name="Moisan M.-C."/>
            <person name="Henrissat B."/>
            <person name="Coutinho P.M."/>
            <person name="Lombard V."/>
            <person name="Natvig D.O."/>
            <person name="Lindquist E."/>
            <person name="Schmutz J."/>
            <person name="Lucas S."/>
            <person name="Harris P."/>
            <person name="Powlowski J."/>
            <person name="Bellemare A."/>
            <person name="Taylor D."/>
            <person name="Butler G."/>
            <person name="de Vries R.P."/>
            <person name="Allijn I.E."/>
            <person name="van den Brink J."/>
            <person name="Ushinsky S."/>
            <person name="Storms R."/>
            <person name="Powell A.J."/>
            <person name="Paulsen I.T."/>
            <person name="Elbourne L.D.H."/>
            <person name="Baker S.E."/>
            <person name="Magnuson J."/>
            <person name="LaBoissiere S."/>
            <person name="Clutterbuck A.J."/>
            <person name="Martinez D."/>
            <person name="Wogulis M."/>
            <person name="de Leon A.L."/>
            <person name="Rey M.W."/>
            <person name="Tsang A."/>
        </authorList>
    </citation>
    <scope>NUCLEOTIDE SEQUENCE [LARGE SCALE GENOMIC DNA]</scope>
    <source>
        <strain evidence="3">ATCC 42464 / BCRC 31852 / DSM 1799</strain>
    </source>
</reference>
<keyword evidence="2" id="KW-0808">Transferase</keyword>
<dbReference type="EMBL" id="CP003006">
    <property type="protein sequence ID" value="AEO59553.1"/>
    <property type="molecule type" value="Genomic_DNA"/>
</dbReference>